<protein>
    <submittedName>
        <fullName evidence="1">Uncharacterized protein</fullName>
    </submittedName>
</protein>
<evidence type="ECO:0000313" key="1">
    <source>
        <dbReference type="EMBL" id="SVC56859.1"/>
    </source>
</evidence>
<sequence length="125" mass="13868">MQRLIWTAVLLTALSFPAWAQEPFDNMFCSDYHNARVKIVSDSSARKLSEANMTVGGKSVIRINSGQLNDLSGNVRSFAVNFSCASLVLGPLVKGAKNIYDYYDQVGNADCWAVENFFFCGRIDK</sequence>
<reference evidence="1" key="1">
    <citation type="submission" date="2018-05" db="EMBL/GenBank/DDBJ databases">
        <authorList>
            <person name="Lanie J.A."/>
            <person name="Ng W.-L."/>
            <person name="Kazmierczak K.M."/>
            <person name="Andrzejewski T.M."/>
            <person name="Davidsen T.M."/>
            <person name="Wayne K.J."/>
            <person name="Tettelin H."/>
            <person name="Glass J.I."/>
            <person name="Rusch D."/>
            <person name="Podicherti R."/>
            <person name="Tsui H.-C.T."/>
            <person name="Winkler M.E."/>
        </authorList>
    </citation>
    <scope>NUCLEOTIDE SEQUENCE</scope>
</reference>
<accession>A0A382N6P6</accession>
<gene>
    <name evidence="1" type="ORF">METZ01_LOCUS309713</name>
</gene>
<proteinExistence type="predicted"/>
<dbReference type="EMBL" id="UINC01098381">
    <property type="protein sequence ID" value="SVC56859.1"/>
    <property type="molecule type" value="Genomic_DNA"/>
</dbReference>
<dbReference type="AlphaFoldDB" id="A0A382N6P6"/>
<feature type="non-terminal residue" evidence="1">
    <location>
        <position position="125"/>
    </location>
</feature>
<organism evidence="1">
    <name type="scientific">marine metagenome</name>
    <dbReference type="NCBI Taxonomy" id="408172"/>
    <lineage>
        <taxon>unclassified sequences</taxon>
        <taxon>metagenomes</taxon>
        <taxon>ecological metagenomes</taxon>
    </lineage>
</organism>
<name>A0A382N6P6_9ZZZZ</name>